<dbReference type="RefSeq" id="WP_174397851.1">
    <property type="nucleotide sequence ID" value="NZ_VBSB01000006.1"/>
</dbReference>
<gene>
    <name evidence="3" type="ORF">FEG63_10570</name>
</gene>
<protein>
    <submittedName>
        <fullName evidence="3">DUF3298 domain-containing protein</fullName>
    </submittedName>
</protein>
<evidence type="ECO:0000259" key="2">
    <source>
        <dbReference type="Pfam" id="PF11738"/>
    </source>
</evidence>
<proteinExistence type="predicted"/>
<reference evidence="3 4" key="1">
    <citation type="submission" date="2019-05" db="EMBL/GenBank/DDBJ databases">
        <title>Mycolicibacterium sphagni ENV482 genome assembly.</title>
        <authorList>
            <person name="Chen W."/>
            <person name="Faulkner N.W."/>
            <person name="Hyman M.R."/>
        </authorList>
    </citation>
    <scope>NUCLEOTIDE SEQUENCE [LARGE SCALE GENOMIC DNA]</scope>
    <source>
        <strain evidence="3 4">ENV482</strain>
    </source>
</reference>
<name>A0ABX2JQM9_9MYCO</name>
<evidence type="ECO:0000256" key="1">
    <source>
        <dbReference type="SAM" id="SignalP"/>
    </source>
</evidence>
<sequence>MRNPDVLRAAMIGAVALAAVVGCGPAAADPLSCADFGGTVDADQICHSRTDTAGYTIVVSYPVDYPDAQAVTAYLIQQRDQLVDYAQKFPPRDRPAPYQLAVSAKEYRSGPPATGTQSVVLRVGQDVGAHPVTSVKAFNYDLGKQAPITFDTAFKPGAVDVICSAVRRELSPGAGTAPRGGRDAATYQNFAITDGAVIFFFDQDQLFGQNEGPLQATVPRADLNPFLN</sequence>
<dbReference type="InterPro" id="IPR037126">
    <property type="entry name" value="PdaC/RsiV-like_sf"/>
</dbReference>
<dbReference type="InterPro" id="IPR053421">
    <property type="entry name" value="Esterase_Immunogenic_RsiV"/>
</dbReference>
<dbReference type="PROSITE" id="PS51257">
    <property type="entry name" value="PROKAR_LIPOPROTEIN"/>
    <property type="match status" value="1"/>
</dbReference>
<dbReference type="Proteomes" id="UP000708347">
    <property type="component" value="Unassembled WGS sequence"/>
</dbReference>
<keyword evidence="4" id="KW-1185">Reference proteome</keyword>
<dbReference type="Pfam" id="PF11738">
    <property type="entry name" value="DUF3298"/>
    <property type="match status" value="1"/>
</dbReference>
<organism evidence="3 4">
    <name type="scientific">Mycolicibacterium sphagni</name>
    <dbReference type="NCBI Taxonomy" id="1786"/>
    <lineage>
        <taxon>Bacteria</taxon>
        <taxon>Bacillati</taxon>
        <taxon>Actinomycetota</taxon>
        <taxon>Actinomycetes</taxon>
        <taxon>Mycobacteriales</taxon>
        <taxon>Mycobacteriaceae</taxon>
        <taxon>Mycolicibacterium</taxon>
    </lineage>
</organism>
<comment type="caution">
    <text evidence="3">The sequence shown here is derived from an EMBL/GenBank/DDBJ whole genome shotgun (WGS) entry which is preliminary data.</text>
</comment>
<keyword evidence="1" id="KW-0732">Signal</keyword>
<dbReference type="EMBL" id="VBSB01000006">
    <property type="protein sequence ID" value="NTY59991.1"/>
    <property type="molecule type" value="Genomic_DNA"/>
</dbReference>
<accession>A0ABX2JQM9</accession>
<dbReference type="NCBIfam" id="NF043047">
    <property type="entry name" value="EstaseRv3036c"/>
    <property type="match status" value="1"/>
</dbReference>
<dbReference type="InterPro" id="IPR021729">
    <property type="entry name" value="DUF3298"/>
</dbReference>
<dbReference type="Gene3D" id="3.90.640.20">
    <property type="entry name" value="Heat-shock cognate protein, ATPase"/>
    <property type="match status" value="1"/>
</dbReference>
<dbReference type="Gene3D" id="3.30.565.40">
    <property type="entry name" value="Fervidobacterium nodosum Rt17-B1 like"/>
    <property type="match status" value="1"/>
</dbReference>
<feature type="signal peptide" evidence="1">
    <location>
        <begin position="1"/>
        <end position="28"/>
    </location>
</feature>
<evidence type="ECO:0000313" key="3">
    <source>
        <dbReference type="EMBL" id="NTY59991.1"/>
    </source>
</evidence>
<feature type="chain" id="PRO_5045146586" evidence="1">
    <location>
        <begin position="29"/>
        <end position="228"/>
    </location>
</feature>
<evidence type="ECO:0000313" key="4">
    <source>
        <dbReference type="Proteomes" id="UP000708347"/>
    </source>
</evidence>
<feature type="domain" description="DUF3298" evidence="2">
    <location>
        <begin position="154"/>
        <end position="220"/>
    </location>
</feature>